<feature type="transmembrane region" description="Helical" evidence="1">
    <location>
        <begin position="52"/>
        <end position="74"/>
    </location>
</feature>
<dbReference type="AlphaFoldDB" id="A0A133UKZ9"/>
<gene>
    <name evidence="2" type="ORF">AKJ65_03295</name>
</gene>
<feature type="transmembrane region" description="Helical" evidence="1">
    <location>
        <begin position="81"/>
        <end position="98"/>
    </location>
</feature>
<proteinExistence type="predicted"/>
<evidence type="ECO:0000313" key="2">
    <source>
        <dbReference type="EMBL" id="KXA94829.1"/>
    </source>
</evidence>
<comment type="caution">
    <text evidence="2">The sequence shown here is derived from an EMBL/GenBank/DDBJ whole genome shotgun (WGS) entry which is preliminary data.</text>
</comment>
<accession>A0A133UKZ9</accession>
<evidence type="ECO:0000313" key="3">
    <source>
        <dbReference type="Proteomes" id="UP000070284"/>
    </source>
</evidence>
<keyword evidence="1" id="KW-1133">Transmembrane helix</keyword>
<keyword evidence="3" id="KW-1185">Reference proteome</keyword>
<feature type="transmembrane region" description="Helical" evidence="1">
    <location>
        <begin position="7"/>
        <end position="32"/>
    </location>
</feature>
<dbReference type="Proteomes" id="UP000070284">
    <property type="component" value="Unassembled WGS sequence"/>
</dbReference>
<feature type="transmembrane region" description="Helical" evidence="1">
    <location>
        <begin position="110"/>
        <end position="129"/>
    </location>
</feature>
<reference evidence="2 3" key="1">
    <citation type="journal article" date="2016" name="Sci. Rep.">
        <title>Metabolic traits of an uncultured archaeal lineage -MSBL1- from brine pools of the Red Sea.</title>
        <authorList>
            <person name="Mwirichia R."/>
            <person name="Alam I."/>
            <person name="Rashid M."/>
            <person name="Vinu M."/>
            <person name="Ba-Alawi W."/>
            <person name="Anthony Kamau A."/>
            <person name="Kamanda Ngugi D."/>
            <person name="Goker M."/>
            <person name="Klenk H.P."/>
            <person name="Bajic V."/>
            <person name="Stingl U."/>
        </authorList>
    </citation>
    <scope>NUCLEOTIDE SEQUENCE [LARGE SCALE GENOMIC DNA]</scope>
    <source>
        <strain evidence="2">SCGC-AAA259E19</strain>
    </source>
</reference>
<organism evidence="2 3">
    <name type="scientific">candidate division MSBL1 archaeon SCGC-AAA259E19</name>
    <dbReference type="NCBI Taxonomy" id="1698264"/>
    <lineage>
        <taxon>Archaea</taxon>
        <taxon>Methanobacteriati</taxon>
        <taxon>Methanobacteriota</taxon>
        <taxon>candidate division MSBL1</taxon>
    </lineage>
</organism>
<dbReference type="EMBL" id="LHXO01000037">
    <property type="protein sequence ID" value="KXA94829.1"/>
    <property type="molecule type" value="Genomic_DNA"/>
</dbReference>
<evidence type="ECO:0000256" key="1">
    <source>
        <dbReference type="SAM" id="Phobius"/>
    </source>
</evidence>
<keyword evidence="1" id="KW-0472">Membrane</keyword>
<protein>
    <submittedName>
        <fullName evidence="2">Uncharacterized protein</fullName>
    </submittedName>
</protein>
<name>A0A133UKZ9_9EURY</name>
<keyword evidence="1" id="KW-0812">Transmembrane</keyword>
<sequence>MERQHLMILGLIGSLMAIVGVFLSWASVSAYGYSASSSGWDIATAETGAETYPYVALAGGIIGLIGSLGVFGMMEMPIKNLLPLGGIVAIVGAGWGLADLMGTEGVDIGLGVYVCLIGGVLALLSSLSLKGKTPV</sequence>